<accession>A0A5M9JMV1</accession>
<dbReference type="Proteomes" id="UP000322873">
    <property type="component" value="Unassembled WGS sequence"/>
</dbReference>
<organism evidence="2 3">
    <name type="scientific">Monilinia fructicola</name>
    <name type="common">Brown rot fungus</name>
    <name type="synonym">Ciboria fructicola</name>
    <dbReference type="NCBI Taxonomy" id="38448"/>
    <lineage>
        <taxon>Eukaryota</taxon>
        <taxon>Fungi</taxon>
        <taxon>Dikarya</taxon>
        <taxon>Ascomycota</taxon>
        <taxon>Pezizomycotina</taxon>
        <taxon>Leotiomycetes</taxon>
        <taxon>Helotiales</taxon>
        <taxon>Sclerotiniaceae</taxon>
        <taxon>Monilinia</taxon>
    </lineage>
</organism>
<comment type="caution">
    <text evidence="2">The sequence shown here is derived from an EMBL/GenBank/DDBJ whole genome shotgun (WGS) entry which is preliminary data.</text>
</comment>
<dbReference type="AlphaFoldDB" id="A0A5M9JMV1"/>
<feature type="signal peptide" evidence="1">
    <location>
        <begin position="1"/>
        <end position="26"/>
    </location>
</feature>
<name>A0A5M9JMV1_MONFR</name>
<protein>
    <submittedName>
        <fullName evidence="2">Uncharacterized protein</fullName>
    </submittedName>
</protein>
<dbReference type="EMBL" id="VICG01000008">
    <property type="protein sequence ID" value="KAA8569723.1"/>
    <property type="molecule type" value="Genomic_DNA"/>
</dbReference>
<evidence type="ECO:0000256" key="1">
    <source>
        <dbReference type="SAM" id="SignalP"/>
    </source>
</evidence>
<keyword evidence="3" id="KW-1185">Reference proteome</keyword>
<feature type="chain" id="PRO_5024446223" evidence="1">
    <location>
        <begin position="27"/>
        <end position="89"/>
    </location>
</feature>
<sequence>MDRLGSIYLLTNTLLRLLFLLNISSSFHSNLNDSFQQQQQQQQQLDLYLAYSSSSFISSSPSLPSNISIKNKEITLFSHIKNYIQHSSI</sequence>
<evidence type="ECO:0000313" key="3">
    <source>
        <dbReference type="Proteomes" id="UP000322873"/>
    </source>
</evidence>
<reference evidence="2 3" key="1">
    <citation type="submission" date="2019-06" db="EMBL/GenBank/DDBJ databases">
        <title>Genome Sequence of the Brown Rot Fungal Pathogen Monilinia fructicola.</title>
        <authorList>
            <person name="De Miccolis Angelini R.M."/>
            <person name="Landi L."/>
            <person name="Abate D."/>
            <person name="Pollastro S."/>
            <person name="Romanazzi G."/>
            <person name="Faretra F."/>
        </authorList>
    </citation>
    <scope>NUCLEOTIDE SEQUENCE [LARGE SCALE GENOMIC DNA]</scope>
    <source>
        <strain evidence="2 3">Mfrc123</strain>
    </source>
</reference>
<proteinExistence type="predicted"/>
<evidence type="ECO:0000313" key="2">
    <source>
        <dbReference type="EMBL" id="KAA8569723.1"/>
    </source>
</evidence>
<keyword evidence="1" id="KW-0732">Signal</keyword>
<gene>
    <name evidence="2" type="ORF">EYC84_001308</name>
</gene>